<protein>
    <submittedName>
        <fullName evidence="1">Uncharacterized protein</fullName>
    </submittedName>
</protein>
<name>A0ABD0LGA5_9CAEN</name>
<organism evidence="1 2">
    <name type="scientific">Batillaria attramentaria</name>
    <dbReference type="NCBI Taxonomy" id="370345"/>
    <lineage>
        <taxon>Eukaryota</taxon>
        <taxon>Metazoa</taxon>
        <taxon>Spiralia</taxon>
        <taxon>Lophotrochozoa</taxon>
        <taxon>Mollusca</taxon>
        <taxon>Gastropoda</taxon>
        <taxon>Caenogastropoda</taxon>
        <taxon>Sorbeoconcha</taxon>
        <taxon>Cerithioidea</taxon>
        <taxon>Batillariidae</taxon>
        <taxon>Batillaria</taxon>
    </lineage>
</organism>
<gene>
    <name evidence="1" type="ORF">BaRGS_00010196</name>
</gene>
<evidence type="ECO:0000313" key="2">
    <source>
        <dbReference type="Proteomes" id="UP001519460"/>
    </source>
</evidence>
<dbReference type="Proteomes" id="UP001519460">
    <property type="component" value="Unassembled WGS sequence"/>
</dbReference>
<dbReference type="AlphaFoldDB" id="A0ABD0LGA5"/>
<dbReference type="EMBL" id="JACVVK020000050">
    <property type="protein sequence ID" value="KAK7498536.1"/>
    <property type="molecule type" value="Genomic_DNA"/>
</dbReference>
<accession>A0ABD0LGA5</accession>
<reference evidence="1 2" key="1">
    <citation type="journal article" date="2023" name="Sci. Data">
        <title>Genome assembly of the Korean intertidal mud-creeper Batillaria attramentaria.</title>
        <authorList>
            <person name="Patra A.K."/>
            <person name="Ho P.T."/>
            <person name="Jun S."/>
            <person name="Lee S.J."/>
            <person name="Kim Y."/>
            <person name="Won Y.J."/>
        </authorList>
    </citation>
    <scope>NUCLEOTIDE SEQUENCE [LARGE SCALE GENOMIC DNA]</scope>
    <source>
        <strain evidence="1">Wonlab-2016</strain>
    </source>
</reference>
<keyword evidence="2" id="KW-1185">Reference proteome</keyword>
<proteinExistence type="predicted"/>
<sequence length="125" mass="14455">MTYPDSFLKTVTADTVAMNQNSTASVFYRLVFKIVISRYSITTRSIQPLRCVWYMFFNRAEAIERLRELDCRFPPGSKAETEALQAHKKTLSIDSEVTQITPPSHTRIKIQKRSLRTGKQIVQVR</sequence>
<evidence type="ECO:0000313" key="1">
    <source>
        <dbReference type="EMBL" id="KAK7498536.1"/>
    </source>
</evidence>
<comment type="caution">
    <text evidence="1">The sequence shown here is derived from an EMBL/GenBank/DDBJ whole genome shotgun (WGS) entry which is preliminary data.</text>
</comment>